<feature type="region of interest" description="Disordered" evidence="1">
    <location>
        <begin position="1"/>
        <end position="28"/>
    </location>
</feature>
<name>A0A1X7TW70_AMPQE</name>
<organism evidence="2">
    <name type="scientific">Amphimedon queenslandica</name>
    <name type="common">Sponge</name>
    <dbReference type="NCBI Taxonomy" id="400682"/>
    <lineage>
        <taxon>Eukaryota</taxon>
        <taxon>Metazoa</taxon>
        <taxon>Porifera</taxon>
        <taxon>Demospongiae</taxon>
        <taxon>Heteroscleromorpha</taxon>
        <taxon>Haplosclerida</taxon>
        <taxon>Niphatidae</taxon>
        <taxon>Amphimedon</taxon>
    </lineage>
</organism>
<evidence type="ECO:0000313" key="2">
    <source>
        <dbReference type="EnsemblMetazoa" id="Aqu2.1.19344_001"/>
    </source>
</evidence>
<feature type="compositionally biased region" description="Polar residues" evidence="1">
    <location>
        <begin position="1"/>
        <end position="27"/>
    </location>
</feature>
<sequence>SQSDTGLILRDNSNSSVQPQTTRSSLRPTPVLSAWAAVNQLASLPVADELSPPPSYESALNIATEPFDRPQSVIIPSRLNVSSEATPPLSARPIDGREYAQLDFPSSPLPPPPLYNDENCWYNPRPVVTMAKYEQKKMIVKNTIEQTPPAAAPVDGNISKVNNSISHCRSYNASIVRSYKDKVKISHSLTCT</sequence>
<reference evidence="2" key="1">
    <citation type="submission" date="2017-05" db="UniProtKB">
        <authorList>
            <consortium name="EnsemblMetazoa"/>
        </authorList>
    </citation>
    <scope>IDENTIFICATION</scope>
</reference>
<dbReference type="AlphaFoldDB" id="A0A1X7TW70"/>
<dbReference type="InParanoid" id="A0A1X7TW70"/>
<evidence type="ECO:0000256" key="1">
    <source>
        <dbReference type="SAM" id="MobiDB-lite"/>
    </source>
</evidence>
<protein>
    <submittedName>
        <fullName evidence="2">Uncharacterized protein</fullName>
    </submittedName>
</protein>
<proteinExistence type="predicted"/>
<accession>A0A1X7TW70</accession>
<dbReference type="EnsemblMetazoa" id="Aqu2.1.19344_001">
    <property type="protein sequence ID" value="Aqu2.1.19344_001"/>
    <property type="gene ID" value="Aqu2.1.19344"/>
</dbReference>